<feature type="transmembrane region" description="Helical" evidence="6">
    <location>
        <begin position="87"/>
        <end position="107"/>
    </location>
</feature>
<evidence type="ECO:0000256" key="6">
    <source>
        <dbReference type="SAM" id="Phobius"/>
    </source>
</evidence>
<proteinExistence type="predicted"/>
<keyword evidence="1" id="KW-1003">Cell membrane</keyword>
<sequence length="158" mass="17164">MRNLVGSGNARNMSLNPEYSPDPRRPESPPQRIPPEPYQPGPEPYHTETEKHGPDFAPEPAPETTPPTAPATSTVTAKKSLGTRTGWTWVGLIVSAFILIVLLVFILQNLNSVRVGLLFWEFNLPVGIAVLLSAIGGALLMATVGGLRILQLRRAVKH</sequence>
<dbReference type="EMBL" id="JAGGMR010000001">
    <property type="protein sequence ID" value="MBP2190109.1"/>
    <property type="molecule type" value="Genomic_DNA"/>
</dbReference>
<keyword evidence="9" id="KW-1185">Reference proteome</keyword>
<feature type="compositionally biased region" description="Basic and acidic residues" evidence="5">
    <location>
        <begin position="45"/>
        <end position="54"/>
    </location>
</feature>
<reference evidence="8 9" key="1">
    <citation type="submission" date="2021-03" db="EMBL/GenBank/DDBJ databases">
        <title>Sequencing the genomes of 1000 actinobacteria strains.</title>
        <authorList>
            <person name="Klenk H.-P."/>
        </authorList>
    </citation>
    <scope>NUCLEOTIDE SEQUENCE [LARGE SCALE GENOMIC DNA]</scope>
    <source>
        <strain evidence="8 9">DSM 45516</strain>
    </source>
</reference>
<dbReference type="Proteomes" id="UP001519325">
    <property type="component" value="Unassembled WGS sequence"/>
</dbReference>
<feature type="domain" description="Lipopolysaccharide assembly protein A" evidence="7">
    <location>
        <begin position="108"/>
        <end position="157"/>
    </location>
</feature>
<evidence type="ECO:0000256" key="1">
    <source>
        <dbReference type="ARBA" id="ARBA00022475"/>
    </source>
</evidence>
<dbReference type="RefSeq" id="WP_245365972.1">
    <property type="nucleotide sequence ID" value="NZ_JAGGMR010000001.1"/>
</dbReference>
<dbReference type="Pfam" id="PF06305">
    <property type="entry name" value="LapA_dom"/>
    <property type="match status" value="1"/>
</dbReference>
<feature type="compositionally biased region" description="Pro residues" evidence="5">
    <location>
        <begin position="57"/>
        <end position="69"/>
    </location>
</feature>
<feature type="compositionally biased region" description="Pro residues" evidence="5">
    <location>
        <begin position="28"/>
        <end position="43"/>
    </location>
</feature>
<evidence type="ECO:0000256" key="5">
    <source>
        <dbReference type="SAM" id="MobiDB-lite"/>
    </source>
</evidence>
<evidence type="ECO:0000313" key="8">
    <source>
        <dbReference type="EMBL" id="MBP2190109.1"/>
    </source>
</evidence>
<comment type="caution">
    <text evidence="8">The sequence shown here is derived from an EMBL/GenBank/DDBJ whole genome shotgun (WGS) entry which is preliminary data.</text>
</comment>
<evidence type="ECO:0000256" key="4">
    <source>
        <dbReference type="ARBA" id="ARBA00023136"/>
    </source>
</evidence>
<feature type="transmembrane region" description="Helical" evidence="6">
    <location>
        <begin position="127"/>
        <end position="150"/>
    </location>
</feature>
<evidence type="ECO:0000256" key="2">
    <source>
        <dbReference type="ARBA" id="ARBA00022692"/>
    </source>
</evidence>
<keyword evidence="3 6" id="KW-1133">Transmembrane helix</keyword>
<gene>
    <name evidence="8" type="ORF">BJ987_003010</name>
</gene>
<accession>A0ABS4QEI0</accession>
<organism evidence="8 9">
    <name type="scientific">Nocardia goodfellowii</name>
    <dbReference type="NCBI Taxonomy" id="882446"/>
    <lineage>
        <taxon>Bacteria</taxon>
        <taxon>Bacillati</taxon>
        <taxon>Actinomycetota</taxon>
        <taxon>Actinomycetes</taxon>
        <taxon>Mycobacteriales</taxon>
        <taxon>Nocardiaceae</taxon>
        <taxon>Nocardia</taxon>
    </lineage>
</organism>
<protein>
    <submittedName>
        <fullName evidence="8">Integral membrane protein</fullName>
    </submittedName>
</protein>
<name>A0ABS4QEI0_9NOCA</name>
<feature type="region of interest" description="Disordered" evidence="5">
    <location>
        <begin position="1"/>
        <end position="75"/>
    </location>
</feature>
<evidence type="ECO:0000256" key="3">
    <source>
        <dbReference type="ARBA" id="ARBA00022989"/>
    </source>
</evidence>
<dbReference type="InterPro" id="IPR010445">
    <property type="entry name" value="LapA_dom"/>
</dbReference>
<evidence type="ECO:0000313" key="9">
    <source>
        <dbReference type="Proteomes" id="UP001519325"/>
    </source>
</evidence>
<keyword evidence="4 6" id="KW-0472">Membrane</keyword>
<evidence type="ECO:0000259" key="7">
    <source>
        <dbReference type="Pfam" id="PF06305"/>
    </source>
</evidence>
<keyword evidence="2 6" id="KW-0812">Transmembrane</keyword>